<evidence type="ECO:0000256" key="4">
    <source>
        <dbReference type="ARBA" id="ARBA00023015"/>
    </source>
</evidence>
<dbReference type="EMBL" id="CP013655">
    <property type="protein sequence ID" value="ALS35609.1"/>
    <property type="molecule type" value="Genomic_DNA"/>
</dbReference>
<evidence type="ECO:0000256" key="2">
    <source>
        <dbReference type="ARBA" id="ARBA00022553"/>
    </source>
</evidence>
<feature type="DNA-binding region" description="OmpR/PhoB-type" evidence="10">
    <location>
        <begin position="118"/>
        <end position="212"/>
    </location>
</feature>
<dbReference type="PROSITE" id="PS50110">
    <property type="entry name" value="RESPONSE_REGULATORY"/>
    <property type="match status" value="1"/>
</dbReference>
<feature type="domain" description="OmpR/PhoB-type" evidence="12">
    <location>
        <begin position="118"/>
        <end position="212"/>
    </location>
</feature>
<keyword evidence="8" id="KW-0961">Cell wall biogenesis/degradation</keyword>
<dbReference type="PROSITE" id="PS51755">
    <property type="entry name" value="OMPR_PHOB"/>
    <property type="match status" value="1"/>
</dbReference>
<dbReference type="Pfam" id="PF00486">
    <property type="entry name" value="Trans_reg_C"/>
    <property type="match status" value="1"/>
</dbReference>
<reference evidence="14" key="1">
    <citation type="submission" date="2015-12" db="EMBL/GenBank/DDBJ databases">
        <authorList>
            <person name="Lauer A."/>
            <person name="Humrighouse B."/>
            <person name="Loparev V."/>
            <person name="Shewmaker P.L."/>
            <person name="Whitney A.M."/>
            <person name="McLaughlin R.W."/>
        </authorList>
    </citation>
    <scope>NUCLEOTIDE SEQUENCE [LARGE SCALE GENOMIC DNA]</scope>
    <source>
        <strain evidence="14">LMG 26678</strain>
    </source>
</reference>
<dbReference type="GO" id="GO:0006355">
    <property type="term" value="P:regulation of DNA-templated transcription"/>
    <property type="evidence" value="ECO:0007669"/>
    <property type="project" value="InterPro"/>
</dbReference>
<evidence type="ECO:0000256" key="8">
    <source>
        <dbReference type="ARBA" id="ARBA00023316"/>
    </source>
</evidence>
<accession>A0A0U2WQ12</accession>
<dbReference type="InterPro" id="IPR001867">
    <property type="entry name" value="OmpR/PhoB-type_DNA-bd"/>
</dbReference>
<evidence type="ECO:0000256" key="3">
    <source>
        <dbReference type="ARBA" id="ARBA00023012"/>
    </source>
</evidence>
<dbReference type="Proteomes" id="UP000067523">
    <property type="component" value="Chromosome"/>
</dbReference>
<dbReference type="InterPro" id="IPR039420">
    <property type="entry name" value="WalR-like"/>
</dbReference>
<dbReference type="InterPro" id="IPR011006">
    <property type="entry name" value="CheY-like_superfamily"/>
</dbReference>
<dbReference type="RefSeq" id="WP_208928251.1">
    <property type="nucleotide sequence ID" value="NZ_CP013655.1"/>
</dbReference>
<keyword evidence="1" id="KW-0678">Repressor</keyword>
<evidence type="ECO:0000259" key="12">
    <source>
        <dbReference type="PROSITE" id="PS51755"/>
    </source>
</evidence>
<keyword evidence="5 10" id="KW-0238">DNA-binding</keyword>
<dbReference type="SMART" id="SM00862">
    <property type="entry name" value="Trans_reg_C"/>
    <property type="match status" value="1"/>
</dbReference>
<dbReference type="GO" id="GO:0005829">
    <property type="term" value="C:cytosol"/>
    <property type="evidence" value="ECO:0007669"/>
    <property type="project" value="TreeGrafter"/>
</dbReference>
<dbReference type="Gene3D" id="6.10.250.690">
    <property type="match status" value="1"/>
</dbReference>
<dbReference type="GO" id="GO:0000156">
    <property type="term" value="F:phosphorelay response regulator activity"/>
    <property type="evidence" value="ECO:0007669"/>
    <property type="project" value="TreeGrafter"/>
</dbReference>
<dbReference type="GO" id="GO:0046677">
    <property type="term" value="P:response to antibiotic"/>
    <property type="evidence" value="ECO:0007669"/>
    <property type="project" value="UniProtKB-KW"/>
</dbReference>
<dbReference type="Gene3D" id="1.10.10.10">
    <property type="entry name" value="Winged helix-like DNA-binding domain superfamily/Winged helix DNA-binding domain"/>
    <property type="match status" value="1"/>
</dbReference>
<dbReference type="KEGG" id="erx:ATZ35_00060"/>
<sequence length="214" mass="24192">MNILVADDSLEMVQIVSAYLKKAGFTVFAALDGEAAIDIFYQEKLDLAIIDWMMPKIDGLEVIKTIKAESSLKVLMLTAKSTGEDEFLSLSVGADDYITKPFHPQVLLLRVKKLLGLTHSIYVKDLLIDPANLKVWKNEHVLDLTKKEFDLLMILVKNRGSIMTREQLLVGVWGMDYDGVARTVDTHIRRLREKIGDEIITTKRGVGYLIEKEN</sequence>
<dbReference type="PANTHER" id="PTHR48111">
    <property type="entry name" value="REGULATOR OF RPOS"/>
    <property type="match status" value="1"/>
</dbReference>
<keyword evidence="3" id="KW-0902">Two-component regulatory system</keyword>
<organism evidence="13 14">
    <name type="scientific">Enterococcus rotai</name>
    <dbReference type="NCBI Taxonomy" id="118060"/>
    <lineage>
        <taxon>Bacteria</taxon>
        <taxon>Bacillati</taxon>
        <taxon>Bacillota</taxon>
        <taxon>Bacilli</taxon>
        <taxon>Lactobacillales</taxon>
        <taxon>Enterococcaceae</taxon>
        <taxon>Enterococcus</taxon>
    </lineage>
</organism>
<dbReference type="STRING" id="118060.ATZ35_00060"/>
<proteinExistence type="predicted"/>
<keyword evidence="6" id="KW-0804">Transcription</keyword>
<dbReference type="Gene3D" id="3.40.50.2300">
    <property type="match status" value="1"/>
</dbReference>
<feature type="modified residue" description="4-aspartylphosphate" evidence="9">
    <location>
        <position position="51"/>
    </location>
</feature>
<evidence type="ECO:0000256" key="7">
    <source>
        <dbReference type="ARBA" id="ARBA00023251"/>
    </source>
</evidence>
<dbReference type="SUPFAM" id="SSF52172">
    <property type="entry name" value="CheY-like"/>
    <property type="match status" value="1"/>
</dbReference>
<dbReference type="GO" id="GO:0000976">
    <property type="term" value="F:transcription cis-regulatory region binding"/>
    <property type="evidence" value="ECO:0007669"/>
    <property type="project" value="TreeGrafter"/>
</dbReference>
<keyword evidence="4" id="KW-0805">Transcription regulation</keyword>
<protein>
    <submittedName>
        <fullName evidence="13">Two-component system response regulator</fullName>
    </submittedName>
</protein>
<gene>
    <name evidence="13" type="ORF">ATZ35_00060</name>
</gene>
<evidence type="ECO:0000256" key="6">
    <source>
        <dbReference type="ARBA" id="ARBA00023163"/>
    </source>
</evidence>
<keyword evidence="14" id="KW-1185">Reference proteome</keyword>
<feature type="domain" description="Response regulatory" evidence="11">
    <location>
        <begin position="2"/>
        <end position="115"/>
    </location>
</feature>
<dbReference type="Pfam" id="PF00072">
    <property type="entry name" value="Response_reg"/>
    <property type="match status" value="1"/>
</dbReference>
<evidence type="ECO:0000313" key="14">
    <source>
        <dbReference type="Proteomes" id="UP000067523"/>
    </source>
</evidence>
<evidence type="ECO:0000256" key="5">
    <source>
        <dbReference type="ARBA" id="ARBA00023125"/>
    </source>
</evidence>
<dbReference type="FunFam" id="3.40.50.2300:FF:000001">
    <property type="entry name" value="DNA-binding response regulator PhoB"/>
    <property type="match status" value="1"/>
</dbReference>
<dbReference type="CDD" id="cd00383">
    <property type="entry name" value="trans_reg_C"/>
    <property type="match status" value="1"/>
</dbReference>
<dbReference type="SMART" id="SM00448">
    <property type="entry name" value="REC"/>
    <property type="match status" value="1"/>
</dbReference>
<evidence type="ECO:0000256" key="10">
    <source>
        <dbReference type="PROSITE-ProRule" id="PRU01091"/>
    </source>
</evidence>
<evidence type="ECO:0000256" key="9">
    <source>
        <dbReference type="PROSITE-ProRule" id="PRU00169"/>
    </source>
</evidence>
<dbReference type="InterPro" id="IPR036388">
    <property type="entry name" value="WH-like_DNA-bd_sf"/>
</dbReference>
<evidence type="ECO:0000259" key="11">
    <source>
        <dbReference type="PROSITE" id="PS50110"/>
    </source>
</evidence>
<dbReference type="CDD" id="cd17574">
    <property type="entry name" value="REC_OmpR"/>
    <property type="match status" value="1"/>
</dbReference>
<dbReference type="GO" id="GO:0032993">
    <property type="term" value="C:protein-DNA complex"/>
    <property type="evidence" value="ECO:0007669"/>
    <property type="project" value="TreeGrafter"/>
</dbReference>
<dbReference type="InterPro" id="IPR001789">
    <property type="entry name" value="Sig_transdc_resp-reg_receiver"/>
</dbReference>
<keyword evidence="2 9" id="KW-0597">Phosphoprotein</keyword>
<dbReference type="GO" id="GO:0071555">
    <property type="term" value="P:cell wall organization"/>
    <property type="evidence" value="ECO:0007669"/>
    <property type="project" value="UniProtKB-KW"/>
</dbReference>
<dbReference type="AlphaFoldDB" id="A0A0U2WQ12"/>
<evidence type="ECO:0000313" key="13">
    <source>
        <dbReference type="EMBL" id="ALS35609.1"/>
    </source>
</evidence>
<name>A0A0U2WQ12_9ENTE</name>
<keyword evidence="7" id="KW-0046">Antibiotic resistance</keyword>
<evidence type="ECO:0000256" key="1">
    <source>
        <dbReference type="ARBA" id="ARBA00022491"/>
    </source>
</evidence>
<dbReference type="PANTHER" id="PTHR48111:SF73">
    <property type="entry name" value="ALKALINE PHOSPHATASE SYNTHESIS TRANSCRIPTIONAL REGULATORY PROTEIN PHOP"/>
    <property type="match status" value="1"/>
</dbReference>